<name>A0A9Q0MEI6_BLOTA</name>
<evidence type="ECO:0000313" key="2">
    <source>
        <dbReference type="Proteomes" id="UP001142055"/>
    </source>
</evidence>
<dbReference type="AlphaFoldDB" id="A0A9Q0MEI6"/>
<reference evidence="1" key="1">
    <citation type="submission" date="2022-12" db="EMBL/GenBank/DDBJ databases">
        <title>Genome assemblies of Blomia tropicalis.</title>
        <authorList>
            <person name="Cui Y."/>
        </authorList>
    </citation>
    <scope>NUCLEOTIDE SEQUENCE</scope>
    <source>
        <tissue evidence="1">Adult mites</tissue>
    </source>
</reference>
<proteinExistence type="predicted"/>
<dbReference type="Proteomes" id="UP001142055">
    <property type="component" value="Chromosome 1"/>
</dbReference>
<gene>
    <name evidence="1" type="ORF">RDWZM_003233</name>
</gene>
<sequence>MNDSQTRVRGPTFTGGDRSIRATTMVADRPSVPCRYCISRGKPKEYHWHNKCMFNPNIRQQKRPSAHFIEQDVQLEENLEEVALN</sequence>
<organism evidence="1 2">
    <name type="scientific">Blomia tropicalis</name>
    <name type="common">Mite</name>
    <dbReference type="NCBI Taxonomy" id="40697"/>
    <lineage>
        <taxon>Eukaryota</taxon>
        <taxon>Metazoa</taxon>
        <taxon>Ecdysozoa</taxon>
        <taxon>Arthropoda</taxon>
        <taxon>Chelicerata</taxon>
        <taxon>Arachnida</taxon>
        <taxon>Acari</taxon>
        <taxon>Acariformes</taxon>
        <taxon>Sarcoptiformes</taxon>
        <taxon>Astigmata</taxon>
        <taxon>Glycyphagoidea</taxon>
        <taxon>Echimyopodidae</taxon>
        <taxon>Blomia</taxon>
    </lineage>
</organism>
<evidence type="ECO:0000313" key="1">
    <source>
        <dbReference type="EMBL" id="KAJ6224688.1"/>
    </source>
</evidence>
<comment type="caution">
    <text evidence="1">The sequence shown here is derived from an EMBL/GenBank/DDBJ whole genome shotgun (WGS) entry which is preliminary data.</text>
</comment>
<dbReference type="EMBL" id="JAPWDV010000001">
    <property type="protein sequence ID" value="KAJ6224688.1"/>
    <property type="molecule type" value="Genomic_DNA"/>
</dbReference>
<keyword evidence="2" id="KW-1185">Reference proteome</keyword>
<accession>A0A9Q0MEI6</accession>
<protein>
    <submittedName>
        <fullName evidence="1">Uncharacterized protein</fullName>
    </submittedName>
</protein>